<accession>A0A2P2QT26</accession>
<dbReference type="AlphaFoldDB" id="A0A2P2QT26"/>
<dbReference type="EMBL" id="GGEC01089696">
    <property type="protein sequence ID" value="MBX70180.1"/>
    <property type="molecule type" value="Transcribed_RNA"/>
</dbReference>
<reference evidence="1" key="1">
    <citation type="submission" date="2018-02" db="EMBL/GenBank/DDBJ databases">
        <title>Rhizophora mucronata_Transcriptome.</title>
        <authorList>
            <person name="Meera S.P."/>
            <person name="Sreeshan A."/>
            <person name="Augustine A."/>
        </authorList>
    </citation>
    <scope>NUCLEOTIDE SEQUENCE</scope>
    <source>
        <tissue evidence="1">Leaf</tissue>
    </source>
</reference>
<sequence length="35" mass="4004">MQLLCRIHEQWCSGFGLQHPMIGNSTWSIVESSNI</sequence>
<organism evidence="1">
    <name type="scientific">Rhizophora mucronata</name>
    <name type="common">Asiatic mangrove</name>
    <dbReference type="NCBI Taxonomy" id="61149"/>
    <lineage>
        <taxon>Eukaryota</taxon>
        <taxon>Viridiplantae</taxon>
        <taxon>Streptophyta</taxon>
        <taxon>Embryophyta</taxon>
        <taxon>Tracheophyta</taxon>
        <taxon>Spermatophyta</taxon>
        <taxon>Magnoliopsida</taxon>
        <taxon>eudicotyledons</taxon>
        <taxon>Gunneridae</taxon>
        <taxon>Pentapetalae</taxon>
        <taxon>rosids</taxon>
        <taxon>fabids</taxon>
        <taxon>Malpighiales</taxon>
        <taxon>Rhizophoraceae</taxon>
        <taxon>Rhizophora</taxon>
    </lineage>
</organism>
<protein>
    <submittedName>
        <fullName evidence="1">Uncharacterized protein</fullName>
    </submittedName>
</protein>
<evidence type="ECO:0000313" key="1">
    <source>
        <dbReference type="EMBL" id="MBX70180.1"/>
    </source>
</evidence>
<name>A0A2P2QT26_RHIMU</name>
<proteinExistence type="predicted"/>